<feature type="non-terminal residue" evidence="2">
    <location>
        <position position="1"/>
    </location>
</feature>
<accession>A0AAN6MBH5</accession>
<comment type="caution">
    <text evidence="2">The sequence shown here is derived from an EMBL/GenBank/DDBJ whole genome shotgun (WGS) entry which is preliminary data.</text>
</comment>
<name>A0AAN6MBH5_9PEZI</name>
<reference evidence="2" key="1">
    <citation type="journal article" date="2023" name="Mol. Phylogenet. Evol.">
        <title>Genome-scale phylogeny and comparative genomics of the fungal order Sordariales.</title>
        <authorList>
            <person name="Hensen N."/>
            <person name="Bonometti L."/>
            <person name="Westerberg I."/>
            <person name="Brannstrom I.O."/>
            <person name="Guillou S."/>
            <person name="Cros-Aarteil S."/>
            <person name="Calhoun S."/>
            <person name="Haridas S."/>
            <person name="Kuo A."/>
            <person name="Mondo S."/>
            <person name="Pangilinan J."/>
            <person name="Riley R."/>
            <person name="LaButti K."/>
            <person name="Andreopoulos B."/>
            <person name="Lipzen A."/>
            <person name="Chen C."/>
            <person name="Yan M."/>
            <person name="Daum C."/>
            <person name="Ng V."/>
            <person name="Clum A."/>
            <person name="Steindorff A."/>
            <person name="Ohm R.A."/>
            <person name="Martin F."/>
            <person name="Silar P."/>
            <person name="Natvig D.O."/>
            <person name="Lalanne C."/>
            <person name="Gautier V."/>
            <person name="Ament-Velasquez S.L."/>
            <person name="Kruys A."/>
            <person name="Hutchinson M.I."/>
            <person name="Powell A.J."/>
            <person name="Barry K."/>
            <person name="Miller A.N."/>
            <person name="Grigoriev I.V."/>
            <person name="Debuchy R."/>
            <person name="Gladieux P."/>
            <person name="Hiltunen Thoren M."/>
            <person name="Johannesson H."/>
        </authorList>
    </citation>
    <scope>NUCLEOTIDE SEQUENCE</scope>
    <source>
        <strain evidence="2">CBS 103.79</strain>
    </source>
</reference>
<dbReference type="EMBL" id="MU856193">
    <property type="protein sequence ID" value="KAK3897342.1"/>
    <property type="molecule type" value="Genomic_DNA"/>
</dbReference>
<keyword evidence="3" id="KW-1185">Reference proteome</keyword>
<feature type="region of interest" description="Disordered" evidence="1">
    <location>
        <begin position="90"/>
        <end position="110"/>
    </location>
</feature>
<evidence type="ECO:0000256" key="1">
    <source>
        <dbReference type="SAM" id="MobiDB-lite"/>
    </source>
</evidence>
<proteinExistence type="predicted"/>
<reference evidence="2" key="2">
    <citation type="submission" date="2023-05" db="EMBL/GenBank/DDBJ databases">
        <authorList>
            <consortium name="Lawrence Berkeley National Laboratory"/>
            <person name="Steindorff A."/>
            <person name="Hensen N."/>
            <person name="Bonometti L."/>
            <person name="Westerberg I."/>
            <person name="Brannstrom I.O."/>
            <person name="Guillou S."/>
            <person name="Cros-Aarteil S."/>
            <person name="Calhoun S."/>
            <person name="Haridas S."/>
            <person name="Kuo A."/>
            <person name="Mondo S."/>
            <person name="Pangilinan J."/>
            <person name="Riley R."/>
            <person name="Labutti K."/>
            <person name="Andreopoulos B."/>
            <person name="Lipzen A."/>
            <person name="Chen C."/>
            <person name="Yanf M."/>
            <person name="Daum C."/>
            <person name="Ng V."/>
            <person name="Clum A."/>
            <person name="Ohm R."/>
            <person name="Martin F."/>
            <person name="Silar P."/>
            <person name="Natvig D."/>
            <person name="Lalanne C."/>
            <person name="Gautier V."/>
            <person name="Ament-Velasquez S.L."/>
            <person name="Kruys A."/>
            <person name="Hutchinson M.I."/>
            <person name="Powell A.J."/>
            <person name="Barry K."/>
            <person name="Miller A.N."/>
            <person name="Grigoriev I.V."/>
            <person name="Debuchy R."/>
            <person name="Gladieux P."/>
            <person name="Thoren M.H."/>
            <person name="Johannesson H."/>
        </authorList>
    </citation>
    <scope>NUCLEOTIDE SEQUENCE</scope>
    <source>
        <strain evidence="2">CBS 103.79</strain>
    </source>
</reference>
<dbReference type="AlphaFoldDB" id="A0AAN6MBH5"/>
<gene>
    <name evidence="2" type="ORF">C8A05DRAFT_19873</name>
</gene>
<evidence type="ECO:0000313" key="2">
    <source>
        <dbReference type="EMBL" id="KAK3897342.1"/>
    </source>
</evidence>
<organism evidence="2 3">
    <name type="scientific">Staphylotrichum tortipilum</name>
    <dbReference type="NCBI Taxonomy" id="2831512"/>
    <lineage>
        <taxon>Eukaryota</taxon>
        <taxon>Fungi</taxon>
        <taxon>Dikarya</taxon>
        <taxon>Ascomycota</taxon>
        <taxon>Pezizomycotina</taxon>
        <taxon>Sordariomycetes</taxon>
        <taxon>Sordariomycetidae</taxon>
        <taxon>Sordariales</taxon>
        <taxon>Chaetomiaceae</taxon>
        <taxon>Staphylotrichum</taxon>
    </lineage>
</organism>
<protein>
    <submittedName>
        <fullName evidence="2">Uncharacterized protein</fullName>
    </submittedName>
</protein>
<evidence type="ECO:0000313" key="3">
    <source>
        <dbReference type="Proteomes" id="UP001303889"/>
    </source>
</evidence>
<dbReference type="Proteomes" id="UP001303889">
    <property type="component" value="Unassembled WGS sequence"/>
</dbReference>
<sequence>APLGTACDHTKSLLWSDQDWQGMLHHQMRTWYLTLAKRGGNDPSARPHDFTIFKFRLRTVYDAASPFASWLEANGQRRLCFGPEYSKDGKAEGQCPGARLLLGDPNPDNS</sequence>